<proteinExistence type="inferred from homology"/>
<name>A0ABY7FRA7_MYAAR</name>
<dbReference type="Proteomes" id="UP001164746">
    <property type="component" value="Chromosome 13"/>
</dbReference>
<dbReference type="InterPro" id="IPR002347">
    <property type="entry name" value="SDR_fam"/>
</dbReference>
<dbReference type="PANTHER" id="PTHR43115">
    <property type="entry name" value="DEHYDROGENASE/REDUCTASE SDR FAMILY MEMBER 11"/>
    <property type="match status" value="1"/>
</dbReference>
<evidence type="ECO:0000256" key="1">
    <source>
        <dbReference type="ARBA" id="ARBA00006484"/>
    </source>
</evidence>
<dbReference type="Gene3D" id="3.40.50.720">
    <property type="entry name" value="NAD(P)-binding Rossmann-like Domain"/>
    <property type="match status" value="1"/>
</dbReference>
<keyword evidence="2" id="KW-0560">Oxidoreductase</keyword>
<dbReference type="SUPFAM" id="SSF51735">
    <property type="entry name" value="NAD(P)-binding Rossmann-fold domains"/>
    <property type="match status" value="1"/>
</dbReference>
<gene>
    <name evidence="4" type="ORF">MAR_037503</name>
</gene>
<evidence type="ECO:0000313" key="5">
    <source>
        <dbReference type="Proteomes" id="UP001164746"/>
    </source>
</evidence>
<evidence type="ECO:0000256" key="2">
    <source>
        <dbReference type="ARBA" id="ARBA00023002"/>
    </source>
</evidence>
<evidence type="ECO:0000256" key="3">
    <source>
        <dbReference type="RuleBase" id="RU000363"/>
    </source>
</evidence>
<comment type="similarity">
    <text evidence="1 3">Belongs to the short-chain dehydrogenases/reductases (SDR) family.</text>
</comment>
<evidence type="ECO:0000313" key="4">
    <source>
        <dbReference type="EMBL" id="WAR23834.1"/>
    </source>
</evidence>
<dbReference type="PANTHER" id="PTHR43115:SF4">
    <property type="entry name" value="DEHYDROGENASE_REDUCTASE SDR FAMILY MEMBER 11"/>
    <property type="match status" value="1"/>
</dbReference>
<organism evidence="4 5">
    <name type="scientific">Mya arenaria</name>
    <name type="common">Soft-shell clam</name>
    <dbReference type="NCBI Taxonomy" id="6604"/>
    <lineage>
        <taxon>Eukaryota</taxon>
        <taxon>Metazoa</taxon>
        <taxon>Spiralia</taxon>
        <taxon>Lophotrochozoa</taxon>
        <taxon>Mollusca</taxon>
        <taxon>Bivalvia</taxon>
        <taxon>Autobranchia</taxon>
        <taxon>Heteroconchia</taxon>
        <taxon>Euheterodonta</taxon>
        <taxon>Imparidentia</taxon>
        <taxon>Neoheterodontei</taxon>
        <taxon>Myida</taxon>
        <taxon>Myoidea</taxon>
        <taxon>Myidae</taxon>
        <taxon>Mya</taxon>
    </lineage>
</organism>
<accession>A0ABY7FRA7</accession>
<feature type="non-terminal residue" evidence="4">
    <location>
        <position position="1"/>
    </location>
</feature>
<keyword evidence="5" id="KW-1185">Reference proteome</keyword>
<dbReference type="EMBL" id="CP111024">
    <property type="protein sequence ID" value="WAR23834.1"/>
    <property type="molecule type" value="Genomic_DNA"/>
</dbReference>
<dbReference type="PRINTS" id="PR00080">
    <property type="entry name" value="SDRFAMILY"/>
</dbReference>
<dbReference type="PRINTS" id="PR00081">
    <property type="entry name" value="GDHRDH"/>
</dbReference>
<dbReference type="Pfam" id="PF00106">
    <property type="entry name" value="adh_short"/>
    <property type="match status" value="1"/>
</dbReference>
<dbReference type="InterPro" id="IPR036291">
    <property type="entry name" value="NAD(P)-bd_dom_sf"/>
</dbReference>
<protein>
    <submittedName>
        <fullName evidence="4">DHR11-like protein</fullName>
    </submittedName>
</protein>
<reference evidence="4" key="1">
    <citation type="submission" date="2022-11" db="EMBL/GenBank/DDBJ databases">
        <title>Centuries of genome instability and evolution in soft-shell clam transmissible cancer (bioRxiv).</title>
        <authorList>
            <person name="Hart S.F.M."/>
            <person name="Yonemitsu M.A."/>
            <person name="Giersch R.M."/>
            <person name="Beal B.F."/>
            <person name="Arriagada G."/>
            <person name="Davis B.W."/>
            <person name="Ostrander E.A."/>
            <person name="Goff S.P."/>
            <person name="Metzger M.J."/>
        </authorList>
    </citation>
    <scope>NUCLEOTIDE SEQUENCE</scope>
    <source>
        <strain evidence="4">MELC-2E11</strain>
        <tissue evidence="4">Siphon/mantle</tissue>
    </source>
</reference>
<sequence>GLADSLKDTKGSLTAIKCDVSKEEDILNMFENIKIVHGDVDVCVCNAGLSHNSPLLSGATDQWRSMFDVNVIGLMTCSREAYKSMKENGVDDGHIILMGSIAGHGIVPGHESFNCYCATKFAVRAITEGMRNELYAAKTHILVTKFVLVWRKLTFLIDITTNPEAELRMMLTCDQITDSVIYALSASQRVQAIQDVVIATAKLILYVDNIYQSIKKYNLSNYFQTITIIKEGQNLKKTIARYASPFCATFEKKNIRQNAVYYAHV</sequence>